<dbReference type="AlphaFoldDB" id="A0A3Q2YWN3"/>
<proteinExistence type="inferred from homology"/>
<dbReference type="SUPFAM" id="SSF50249">
    <property type="entry name" value="Nucleic acid-binding proteins"/>
    <property type="match status" value="2"/>
</dbReference>
<keyword evidence="5 8" id="KW-0269">Exonuclease</keyword>
<dbReference type="Pfam" id="PF17877">
    <property type="entry name" value="Dis3l2_C_term"/>
    <property type="match status" value="1"/>
</dbReference>
<gene>
    <name evidence="8" type="primary">dis3l2</name>
</gene>
<dbReference type="Pfam" id="PF17849">
    <property type="entry name" value="OB_Dis3"/>
    <property type="match status" value="1"/>
</dbReference>
<dbReference type="FunFam" id="2.40.50.690:FF:000003">
    <property type="entry name" value="DIS3-like exonuclease 2"/>
    <property type="match status" value="1"/>
</dbReference>
<evidence type="ECO:0000256" key="1">
    <source>
        <dbReference type="ARBA" id="ARBA00022490"/>
    </source>
</evidence>
<dbReference type="InterPro" id="IPR028591">
    <property type="entry name" value="DIS3L2"/>
</dbReference>
<evidence type="ECO:0000256" key="7">
    <source>
        <dbReference type="ARBA" id="ARBA00022884"/>
    </source>
</evidence>
<dbReference type="OMA" id="RETMIND"/>
<dbReference type="Gene3D" id="2.40.50.690">
    <property type="match status" value="1"/>
</dbReference>
<reference evidence="10" key="2">
    <citation type="submission" date="2025-09" db="UniProtKB">
        <authorList>
            <consortium name="Ensembl"/>
        </authorList>
    </citation>
    <scope>IDENTIFICATION</scope>
</reference>
<reference evidence="10" key="1">
    <citation type="submission" date="2025-08" db="UniProtKB">
        <authorList>
            <consortium name="Ensembl"/>
        </authorList>
    </citation>
    <scope>IDENTIFICATION</scope>
</reference>
<dbReference type="Gene3D" id="2.40.50.700">
    <property type="match status" value="1"/>
</dbReference>
<dbReference type="GO" id="GO:1990074">
    <property type="term" value="P:polyuridylation-dependent mRNA catabolic process"/>
    <property type="evidence" value="ECO:0007669"/>
    <property type="project" value="UniProtKB-UniRule"/>
</dbReference>
<keyword evidence="3 8" id="KW-0479">Metal-binding</keyword>
<dbReference type="GO" id="GO:0010587">
    <property type="term" value="P:miRNA catabolic process"/>
    <property type="evidence" value="ECO:0007669"/>
    <property type="project" value="UniProtKB-UniRule"/>
</dbReference>
<evidence type="ECO:0000259" key="9">
    <source>
        <dbReference type="SMART" id="SM00955"/>
    </source>
</evidence>
<dbReference type="InterPro" id="IPR033771">
    <property type="entry name" value="Rrp44_CSD1"/>
</dbReference>
<dbReference type="InterPro" id="IPR041505">
    <property type="entry name" value="Dis3_CSD2"/>
</dbReference>
<keyword evidence="4 8" id="KW-0378">Hydrolase</keyword>
<comment type="domain">
    <text evidence="8">Specifically recognizes and binds polyuridylated RNAs via 3 RNA-binding regions (named U-zone 1, U-zone 2 and U-zone 3) that form an open funnel on one face of the catalytic domain, allowing RNA to navigate a path to the active site.</text>
</comment>
<keyword evidence="8" id="KW-0498">Mitosis</keyword>
<evidence type="ECO:0000256" key="8">
    <source>
        <dbReference type="HAMAP-Rule" id="MF_03045"/>
    </source>
</evidence>
<evidence type="ECO:0000256" key="4">
    <source>
        <dbReference type="ARBA" id="ARBA00022801"/>
    </source>
</evidence>
<dbReference type="InterPro" id="IPR012340">
    <property type="entry name" value="NA-bd_OB-fold"/>
</dbReference>
<keyword evidence="2 8" id="KW-0540">Nuclease</keyword>
<dbReference type="GO" id="GO:0051301">
    <property type="term" value="P:cell division"/>
    <property type="evidence" value="ECO:0007669"/>
    <property type="project" value="UniProtKB-KW"/>
</dbReference>
<dbReference type="GO" id="GO:0000932">
    <property type="term" value="C:P-body"/>
    <property type="evidence" value="ECO:0007669"/>
    <property type="project" value="UniProtKB-SubCell"/>
</dbReference>
<keyword evidence="8" id="KW-0132">Cell division</keyword>
<comment type="similarity">
    <text evidence="8">Belongs to the RNR ribonuclease family. DIS3L2 subfamily.</text>
</comment>
<evidence type="ECO:0000256" key="2">
    <source>
        <dbReference type="ARBA" id="ARBA00022722"/>
    </source>
</evidence>
<name>A0A3Q2YWN3_HIPCM</name>
<comment type="subcellular location">
    <subcellularLocation>
        <location evidence="8">Cytoplasm</location>
    </subcellularLocation>
    <subcellularLocation>
        <location evidence="8">Cytoplasm</location>
        <location evidence="8">P-body</location>
    </subcellularLocation>
</comment>
<sequence length="704" mass="79824">YMTSEDVSRGLKRGELIQGQLRINPKKYHDAFIPSPDDTRDIFLDGIIARNRALNGDIVVVQLLPREQWKVFYTPLLVHVIISIPTLQYKPPRSFSKVVYIVEKKHSRAVTGSLKFLPDKPFAMFSPVDHRVPRINVPLSDCPDDFISRHDDYANTLFICRITNCPADSNFAEGRLAKTLGQAGEIEPETEGILTEYDVDFSDFSDNVLECLPKNVPWNIPPEEMAKRKDLRKECIFTIDPATARDLDDALSCKPLPDGNFEVGVHIADVSYFVEEGKALDKTASRRATSVYLVQKVIPMLPRLLCEELCSLNPLADRLTFSVIWKITPEGKILSEWFGRSVIRSCVKLSYDHAQSMIEAPEKTFAAEELPPVDPEHRIDMIHQAVLNLHSIAKNLRAQRFSGGALRLDQLKLSFTLDKETMMPQGCYIYQYRDSNKLVEEFMLLANIATAHRIYKCFPELALLRRHPPPKAKMVDELQELCDQLGIDIDLSSAGALNKSLLSILGNDEYSIARKEVLTHMCSRPMQMALYFCSGVLQEEKLFKHYALNVPLYTHFTSPIRRYADIIVHRLLASSLNCGPKLAVSTEEVHKQASHCNEKKTASKRVQELSSELFFGVFVKDCGPLDSEAMVMAVLDQSFDVLVLRYGVQKRIYCKVFRRILSIQMFSATLANFKLKHCTQTIELSVTSQLLMNGADLLALLIYQ</sequence>
<dbReference type="GO" id="GO:0046872">
    <property type="term" value="F:metal ion binding"/>
    <property type="evidence" value="ECO:0007669"/>
    <property type="project" value="UniProtKB-KW"/>
</dbReference>
<dbReference type="Gene3D" id="2.40.50.140">
    <property type="entry name" value="Nucleic acid-binding proteins"/>
    <property type="match status" value="1"/>
</dbReference>
<dbReference type="PROSITE" id="PS01175">
    <property type="entry name" value="RIBONUCLEASE_II"/>
    <property type="match status" value="1"/>
</dbReference>
<dbReference type="InterPro" id="IPR001900">
    <property type="entry name" value="RNase_II/R"/>
</dbReference>
<evidence type="ECO:0000313" key="11">
    <source>
        <dbReference type="Proteomes" id="UP000264820"/>
    </source>
</evidence>
<protein>
    <recommendedName>
        <fullName evidence="8">DIS3-like exonuclease 2</fullName>
        <ecNumber evidence="8">3.1.13.-</ecNumber>
    </recommendedName>
</protein>
<feature type="binding site" evidence="8">
    <location>
        <position position="240"/>
    </location>
    <ligand>
        <name>Mg(2+)</name>
        <dbReference type="ChEBI" id="CHEBI:18420"/>
    </ligand>
</feature>
<dbReference type="GeneTree" id="ENSGT00530000063106"/>
<keyword evidence="8" id="KW-0131">Cell cycle</keyword>
<dbReference type="Pfam" id="PF00773">
    <property type="entry name" value="RNB"/>
    <property type="match status" value="1"/>
</dbReference>
<dbReference type="PANTHER" id="PTHR23355">
    <property type="entry name" value="RIBONUCLEASE"/>
    <property type="match status" value="1"/>
</dbReference>
<dbReference type="Pfam" id="PF17216">
    <property type="entry name" value="Rrp44_CSD1"/>
    <property type="match status" value="1"/>
</dbReference>
<dbReference type="GO" id="GO:0000175">
    <property type="term" value="F:3'-5'-RNA exonuclease activity"/>
    <property type="evidence" value="ECO:0007669"/>
    <property type="project" value="UniProtKB-UniRule"/>
</dbReference>
<keyword evidence="11" id="KW-1185">Reference proteome</keyword>
<dbReference type="InterPro" id="IPR022966">
    <property type="entry name" value="RNase_II/R_CS"/>
</dbReference>
<comment type="function">
    <text evidence="8">3'-5'-exoribonuclease that specifically recognizes RNAs polyuridylated at their 3' end and mediates their degradation. Component of an exosome-independent RNA degradation pathway that mediates degradation of both mRNAs and miRNAs that have been polyuridylated by a terminal uridylyltransferase. Essential for correct mitosis, and negatively regulates cell proliferation.</text>
</comment>
<feature type="binding site" evidence="8">
    <location>
        <position position="249"/>
    </location>
    <ligand>
        <name>Mg(2+)</name>
        <dbReference type="ChEBI" id="CHEBI:18420"/>
    </ligand>
</feature>
<dbReference type="FunFam" id="2.40.50.700:FF:000003">
    <property type="entry name" value="DIS3-like exonuclease 2"/>
    <property type="match status" value="1"/>
</dbReference>
<organism evidence="10 11">
    <name type="scientific">Hippocampus comes</name>
    <name type="common">Tiger tail seahorse</name>
    <dbReference type="NCBI Taxonomy" id="109280"/>
    <lineage>
        <taxon>Eukaryota</taxon>
        <taxon>Metazoa</taxon>
        <taxon>Chordata</taxon>
        <taxon>Craniata</taxon>
        <taxon>Vertebrata</taxon>
        <taxon>Euteleostomi</taxon>
        <taxon>Actinopterygii</taxon>
        <taxon>Neopterygii</taxon>
        <taxon>Teleostei</taxon>
        <taxon>Neoteleostei</taxon>
        <taxon>Acanthomorphata</taxon>
        <taxon>Syngnathiaria</taxon>
        <taxon>Syngnathiformes</taxon>
        <taxon>Syngnathoidei</taxon>
        <taxon>Syngnathidae</taxon>
        <taxon>Hippocampus</taxon>
    </lineage>
</organism>
<dbReference type="SMART" id="SM00955">
    <property type="entry name" value="RNB"/>
    <property type="match status" value="1"/>
</dbReference>
<feature type="site" description="Important for catalytic activity" evidence="8">
    <location>
        <position position="248"/>
    </location>
</feature>
<dbReference type="Proteomes" id="UP000264820">
    <property type="component" value="Unplaced"/>
</dbReference>
<dbReference type="PANTHER" id="PTHR23355:SF9">
    <property type="entry name" value="DIS3-LIKE EXONUCLEASE 2"/>
    <property type="match status" value="1"/>
</dbReference>
<dbReference type="HAMAP" id="MF_03045">
    <property type="entry name" value="DIS3L2"/>
    <property type="match status" value="1"/>
</dbReference>
<evidence type="ECO:0000256" key="6">
    <source>
        <dbReference type="ARBA" id="ARBA00022842"/>
    </source>
</evidence>
<dbReference type="GO" id="GO:0008266">
    <property type="term" value="F:poly(U) RNA binding"/>
    <property type="evidence" value="ECO:0007669"/>
    <property type="project" value="UniProtKB-ARBA"/>
</dbReference>
<keyword evidence="1 8" id="KW-0963">Cytoplasm</keyword>
<keyword evidence="6 8" id="KW-0460">Magnesium</keyword>
<keyword evidence="7 8" id="KW-0694">RNA-binding</keyword>
<dbReference type="Ensembl" id="ENSHCOT00000012181.1">
    <property type="protein sequence ID" value="ENSHCOP00000018082.1"/>
    <property type="gene ID" value="ENSHCOG00000002371.1"/>
</dbReference>
<dbReference type="InterPro" id="IPR050180">
    <property type="entry name" value="RNR_Ribonuclease"/>
</dbReference>
<comment type="cofactor">
    <cofactor evidence="8">
        <name>Mg(2+)</name>
        <dbReference type="ChEBI" id="CHEBI:18420"/>
    </cofactor>
    <cofactor evidence="8">
        <name>Mn(2+)</name>
        <dbReference type="ChEBI" id="CHEBI:29035"/>
    </cofactor>
</comment>
<feature type="domain" description="RNB" evidence="9">
    <location>
        <begin position="228"/>
        <end position="578"/>
    </location>
</feature>
<dbReference type="GO" id="GO:0000956">
    <property type="term" value="P:nuclear-transcribed mRNA catabolic process"/>
    <property type="evidence" value="ECO:0007669"/>
    <property type="project" value="UniProtKB-UniRule"/>
</dbReference>
<accession>A0A3Q2YWN3</accession>
<dbReference type="InterPro" id="IPR041093">
    <property type="entry name" value="Dis3l2-like_C"/>
</dbReference>
<evidence type="ECO:0000256" key="3">
    <source>
        <dbReference type="ARBA" id="ARBA00022723"/>
    </source>
</evidence>
<dbReference type="EC" id="3.1.13.-" evidence="8"/>
<evidence type="ECO:0000313" key="10">
    <source>
        <dbReference type="Ensembl" id="ENSHCOP00000018082.1"/>
    </source>
</evidence>
<keyword evidence="8" id="KW-0464">Manganese</keyword>
<evidence type="ECO:0000256" key="5">
    <source>
        <dbReference type="ARBA" id="ARBA00022839"/>
    </source>
</evidence>